<dbReference type="PANTHER" id="PTHR10088:SF4">
    <property type="entry name" value="GLUCOKINASE REGULATORY PROTEIN"/>
    <property type="match status" value="1"/>
</dbReference>
<dbReference type="Gene3D" id="3.40.50.10490">
    <property type="entry name" value="Glucose-6-phosphate isomerase like protein, domain 1"/>
    <property type="match status" value="1"/>
</dbReference>
<dbReference type="Proteomes" id="UP000533476">
    <property type="component" value="Unassembled WGS sequence"/>
</dbReference>
<name>A0A7Y0L8T3_9FIRM</name>
<gene>
    <name evidence="3" type="ORF">HIJ39_22770</name>
</gene>
<feature type="non-terminal residue" evidence="3">
    <location>
        <position position="85"/>
    </location>
</feature>
<dbReference type="InterPro" id="IPR005486">
    <property type="entry name" value="Glucokinase_regulatory_CS"/>
</dbReference>
<dbReference type="GO" id="GO:0009254">
    <property type="term" value="P:peptidoglycan turnover"/>
    <property type="evidence" value="ECO:0007669"/>
    <property type="project" value="TreeGrafter"/>
</dbReference>
<organism evidence="3 4">
    <name type="scientific">Sulfobacillus harzensis</name>
    <dbReference type="NCBI Taxonomy" id="2729629"/>
    <lineage>
        <taxon>Bacteria</taxon>
        <taxon>Bacillati</taxon>
        <taxon>Bacillota</taxon>
        <taxon>Clostridia</taxon>
        <taxon>Eubacteriales</taxon>
        <taxon>Clostridiales Family XVII. Incertae Sedis</taxon>
        <taxon>Sulfobacillus</taxon>
    </lineage>
</organism>
<dbReference type="PANTHER" id="PTHR10088">
    <property type="entry name" value="GLUCOKINASE REGULATORY PROTEIN"/>
    <property type="match status" value="1"/>
</dbReference>
<dbReference type="AlphaFoldDB" id="A0A7Y0L8T3"/>
<feature type="domain" description="SIS" evidence="2">
    <location>
        <begin position="1"/>
        <end position="85"/>
    </location>
</feature>
<accession>A0A7Y0L8T3</accession>
<evidence type="ECO:0000313" key="3">
    <source>
        <dbReference type="EMBL" id="NMP25123.1"/>
    </source>
</evidence>
<keyword evidence="1" id="KW-0119">Carbohydrate metabolism</keyword>
<dbReference type="GO" id="GO:0016835">
    <property type="term" value="F:carbon-oxygen lyase activity"/>
    <property type="evidence" value="ECO:0007669"/>
    <property type="project" value="TreeGrafter"/>
</dbReference>
<dbReference type="GO" id="GO:0097367">
    <property type="term" value="F:carbohydrate derivative binding"/>
    <property type="evidence" value="ECO:0007669"/>
    <property type="project" value="InterPro"/>
</dbReference>
<evidence type="ECO:0000259" key="2">
    <source>
        <dbReference type="PROSITE" id="PS51464"/>
    </source>
</evidence>
<dbReference type="InterPro" id="IPR040190">
    <property type="entry name" value="MURQ/GCKR"/>
</dbReference>
<dbReference type="GO" id="GO:0016803">
    <property type="term" value="F:ether hydrolase activity"/>
    <property type="evidence" value="ECO:0007669"/>
    <property type="project" value="TreeGrafter"/>
</dbReference>
<dbReference type="InterPro" id="IPR001347">
    <property type="entry name" value="SIS_dom"/>
</dbReference>
<dbReference type="SUPFAM" id="SSF53697">
    <property type="entry name" value="SIS domain"/>
    <property type="match status" value="1"/>
</dbReference>
<dbReference type="PROSITE" id="PS51464">
    <property type="entry name" value="SIS"/>
    <property type="match status" value="1"/>
</dbReference>
<keyword evidence="4" id="KW-1185">Reference proteome</keyword>
<proteinExistence type="predicted"/>
<evidence type="ECO:0000313" key="4">
    <source>
        <dbReference type="Proteomes" id="UP000533476"/>
    </source>
</evidence>
<dbReference type="InterPro" id="IPR046348">
    <property type="entry name" value="SIS_dom_sf"/>
</dbReference>
<reference evidence="3 4" key="1">
    <citation type="submission" date="2020-04" db="EMBL/GenBank/DDBJ databases">
        <authorList>
            <person name="Zhang R."/>
            <person name="Schippers A."/>
        </authorList>
    </citation>
    <scope>NUCLEOTIDE SEQUENCE [LARGE SCALE GENOMIC DNA]</scope>
    <source>
        <strain evidence="3 4">DSM 109850</strain>
    </source>
</reference>
<dbReference type="GO" id="GO:0046348">
    <property type="term" value="P:amino sugar catabolic process"/>
    <property type="evidence" value="ECO:0007669"/>
    <property type="project" value="TreeGrafter"/>
</dbReference>
<dbReference type="PROSITE" id="PS01272">
    <property type="entry name" value="GCKR"/>
    <property type="match status" value="1"/>
</dbReference>
<protein>
    <submittedName>
        <fullName evidence="3">SIS domain-containing protein</fullName>
    </submittedName>
</protein>
<evidence type="ECO:0000256" key="1">
    <source>
        <dbReference type="ARBA" id="ARBA00023277"/>
    </source>
</evidence>
<comment type="caution">
    <text evidence="3">The sequence shown here is derived from an EMBL/GenBank/DDBJ whole genome shotgun (WGS) entry which is preliminary data.</text>
</comment>
<dbReference type="EMBL" id="JABBVZ010000245">
    <property type="protein sequence ID" value="NMP25123.1"/>
    <property type="molecule type" value="Genomic_DNA"/>
</dbReference>
<sequence>MHEAGARAGDVVVGLTASGNTPYVRGALTWARSCGLATISVSCNPQPAAAALSDVAIAVDTGPEVVMGSTRLKAGTAEKMVLNML</sequence>